<feature type="non-terminal residue" evidence="1">
    <location>
        <position position="29"/>
    </location>
</feature>
<dbReference type="AlphaFoldDB" id="A0A0F9AES6"/>
<gene>
    <name evidence="1" type="ORF">LCGC14_2659200</name>
</gene>
<sequence>MGYAYAVDAGTSILRRGRANERRRLETAK</sequence>
<reference evidence="1" key="1">
    <citation type="journal article" date="2015" name="Nature">
        <title>Complex archaea that bridge the gap between prokaryotes and eukaryotes.</title>
        <authorList>
            <person name="Spang A."/>
            <person name="Saw J.H."/>
            <person name="Jorgensen S.L."/>
            <person name="Zaremba-Niedzwiedzka K."/>
            <person name="Martijn J."/>
            <person name="Lind A.E."/>
            <person name="van Eijk R."/>
            <person name="Schleper C."/>
            <person name="Guy L."/>
            <person name="Ettema T.J."/>
        </authorList>
    </citation>
    <scope>NUCLEOTIDE SEQUENCE</scope>
</reference>
<accession>A0A0F9AES6</accession>
<evidence type="ECO:0000313" key="1">
    <source>
        <dbReference type="EMBL" id="KKK96790.1"/>
    </source>
</evidence>
<proteinExistence type="predicted"/>
<dbReference type="EMBL" id="LAZR01046328">
    <property type="protein sequence ID" value="KKK96790.1"/>
    <property type="molecule type" value="Genomic_DNA"/>
</dbReference>
<name>A0A0F9AES6_9ZZZZ</name>
<protein>
    <submittedName>
        <fullName evidence="1">Uncharacterized protein</fullName>
    </submittedName>
</protein>
<comment type="caution">
    <text evidence="1">The sequence shown here is derived from an EMBL/GenBank/DDBJ whole genome shotgun (WGS) entry which is preliminary data.</text>
</comment>
<organism evidence="1">
    <name type="scientific">marine sediment metagenome</name>
    <dbReference type="NCBI Taxonomy" id="412755"/>
    <lineage>
        <taxon>unclassified sequences</taxon>
        <taxon>metagenomes</taxon>
        <taxon>ecological metagenomes</taxon>
    </lineage>
</organism>